<dbReference type="SUPFAM" id="SSF47986">
    <property type="entry name" value="DEATH domain"/>
    <property type="match status" value="1"/>
</dbReference>
<dbReference type="InterPro" id="IPR000488">
    <property type="entry name" value="Death_dom"/>
</dbReference>
<dbReference type="SMART" id="SM00005">
    <property type="entry name" value="DEATH"/>
    <property type="match status" value="1"/>
</dbReference>
<dbReference type="AlphaFoldDB" id="A0A9J7LNK4"/>
<evidence type="ECO:0000313" key="3">
    <source>
        <dbReference type="RefSeq" id="XP_035685118.1"/>
    </source>
</evidence>
<reference evidence="3" key="2">
    <citation type="submission" date="2025-08" db="UniProtKB">
        <authorList>
            <consortium name="RefSeq"/>
        </authorList>
    </citation>
    <scope>IDENTIFICATION</scope>
    <source>
        <strain evidence="3">S238N-H82</strain>
        <tissue evidence="3">Testes</tissue>
    </source>
</reference>
<evidence type="ECO:0000259" key="1">
    <source>
        <dbReference type="PROSITE" id="PS50017"/>
    </source>
</evidence>
<dbReference type="CDD" id="cd01670">
    <property type="entry name" value="Death"/>
    <property type="match status" value="1"/>
</dbReference>
<dbReference type="GeneID" id="118421727"/>
<dbReference type="Pfam" id="PF00531">
    <property type="entry name" value="Death"/>
    <property type="match status" value="1"/>
</dbReference>
<dbReference type="OrthoDB" id="10058437at2759"/>
<dbReference type="PROSITE" id="PS50017">
    <property type="entry name" value="DEATH_DOMAIN"/>
    <property type="match status" value="1"/>
</dbReference>
<evidence type="ECO:0000313" key="2">
    <source>
        <dbReference type="Proteomes" id="UP000001554"/>
    </source>
</evidence>
<proteinExistence type="predicted"/>
<dbReference type="Gene3D" id="1.10.533.10">
    <property type="entry name" value="Death Domain, Fas"/>
    <property type="match status" value="1"/>
</dbReference>
<protein>
    <submittedName>
        <fullName evidence="3">Uncharacterized protein LOC118421727</fullName>
    </submittedName>
</protein>
<reference evidence="2" key="1">
    <citation type="journal article" date="2020" name="Nat. Ecol. Evol.">
        <title>Deeply conserved synteny resolves early events in vertebrate evolution.</title>
        <authorList>
            <person name="Simakov O."/>
            <person name="Marletaz F."/>
            <person name="Yue J.X."/>
            <person name="O'Connell B."/>
            <person name="Jenkins J."/>
            <person name="Brandt A."/>
            <person name="Calef R."/>
            <person name="Tung C.H."/>
            <person name="Huang T.K."/>
            <person name="Schmutz J."/>
            <person name="Satoh N."/>
            <person name="Yu J.K."/>
            <person name="Putnam N.H."/>
            <person name="Green R.E."/>
            <person name="Rokhsar D.S."/>
        </authorList>
    </citation>
    <scope>NUCLEOTIDE SEQUENCE [LARGE SCALE GENOMIC DNA]</scope>
    <source>
        <strain evidence="2">S238N-H82</strain>
    </source>
</reference>
<sequence length="170" mass="19167">MTSLLSLWPGVRHQVFLVCSHCTCLGLPEPHVFLGEVLDRPRPAAVSGLPCPNADDEEVVDVALVYPPTEALEGVLLEGDLRTAMMEVAQQLGRDDWRRVGRVLKLAEADLEEIQHDFQTLREIKFQMLLSWKRKAGEDATLRSLMEVLADEDVGRKDIADYLAYKYCCK</sequence>
<gene>
    <name evidence="3" type="primary">LOC118421727</name>
</gene>
<dbReference type="InterPro" id="IPR011029">
    <property type="entry name" value="DEATH-like_dom_sf"/>
</dbReference>
<name>A0A9J7LNK4_BRAFL</name>
<organism evidence="2 3">
    <name type="scientific">Branchiostoma floridae</name>
    <name type="common">Florida lancelet</name>
    <name type="synonym">Amphioxus</name>
    <dbReference type="NCBI Taxonomy" id="7739"/>
    <lineage>
        <taxon>Eukaryota</taxon>
        <taxon>Metazoa</taxon>
        <taxon>Chordata</taxon>
        <taxon>Cephalochordata</taxon>
        <taxon>Leptocardii</taxon>
        <taxon>Amphioxiformes</taxon>
        <taxon>Branchiostomatidae</taxon>
        <taxon>Branchiostoma</taxon>
    </lineage>
</organism>
<keyword evidence="2" id="KW-1185">Reference proteome</keyword>
<dbReference type="RefSeq" id="XP_035685118.1">
    <property type="nucleotide sequence ID" value="XM_035829225.1"/>
</dbReference>
<dbReference type="KEGG" id="bfo:118421727"/>
<accession>A0A9J7LNK4</accession>
<dbReference type="Proteomes" id="UP000001554">
    <property type="component" value="Chromosome 8"/>
</dbReference>
<dbReference type="GO" id="GO:0007165">
    <property type="term" value="P:signal transduction"/>
    <property type="evidence" value="ECO:0007669"/>
    <property type="project" value="InterPro"/>
</dbReference>
<feature type="domain" description="Death" evidence="1">
    <location>
        <begin position="96"/>
        <end position="149"/>
    </location>
</feature>